<dbReference type="Gene3D" id="3.40.50.410">
    <property type="entry name" value="von Willebrand factor, type A domain"/>
    <property type="match status" value="1"/>
</dbReference>
<comment type="caution">
    <text evidence="3">The sequence shown here is derived from an EMBL/GenBank/DDBJ whole genome shotgun (WGS) entry which is preliminary data.</text>
</comment>
<gene>
    <name evidence="3" type="ORF">PM02_14150</name>
</gene>
<dbReference type="STRING" id="83219.PM02_14150"/>
<dbReference type="InterPro" id="IPR036465">
    <property type="entry name" value="vWFA_dom_sf"/>
</dbReference>
<feature type="chain" id="PRO_5001606746" description="VWFA domain-containing protein" evidence="1">
    <location>
        <begin position="21"/>
        <end position="242"/>
    </location>
</feature>
<dbReference type="PROSITE" id="PS50234">
    <property type="entry name" value="VWFA"/>
    <property type="match status" value="1"/>
</dbReference>
<dbReference type="InterPro" id="IPR010607">
    <property type="entry name" value="DUF1194"/>
</dbReference>
<keyword evidence="1" id="KW-0732">Signal</keyword>
<name>A0A061SSW6_9RHOB</name>
<reference evidence="3 4" key="1">
    <citation type="journal article" date="2014" name="Genome Announc.">
        <title>Draft Genome Sequences of Two Isolates of the Roseobacter Group, Sulfitobacter sp. Strains 3SOLIMAR09 and 1FIGIMAR09, from Harbors of Mallorca Island (Mediterranean Sea).</title>
        <authorList>
            <person name="Mas-Llado M."/>
            <person name="Pina-Villalonga J.M."/>
            <person name="Brunet-Galmes I."/>
            <person name="Nogales B."/>
            <person name="Bosch R."/>
        </authorList>
    </citation>
    <scope>NUCLEOTIDE SEQUENCE [LARGE SCALE GENOMIC DNA]</scope>
    <source>
        <strain evidence="3 4">1FIGIMAR09</strain>
    </source>
</reference>
<evidence type="ECO:0000259" key="2">
    <source>
        <dbReference type="PROSITE" id="PS50234"/>
    </source>
</evidence>
<dbReference type="Proteomes" id="UP000027337">
    <property type="component" value="Unassembled WGS sequence"/>
</dbReference>
<dbReference type="SUPFAM" id="SSF53300">
    <property type="entry name" value="vWA-like"/>
    <property type="match status" value="1"/>
</dbReference>
<evidence type="ECO:0000313" key="4">
    <source>
        <dbReference type="Proteomes" id="UP000027337"/>
    </source>
</evidence>
<accession>A0A061SSW6</accession>
<dbReference type="RefSeq" id="WP_037909589.1">
    <property type="nucleotide sequence ID" value="NZ_JEMU01000012.1"/>
</dbReference>
<proteinExistence type="predicted"/>
<dbReference type="EMBL" id="JEMU01000012">
    <property type="protein sequence ID" value="KAJ02345.1"/>
    <property type="molecule type" value="Genomic_DNA"/>
</dbReference>
<dbReference type="PROSITE" id="PS51257">
    <property type="entry name" value="PROKAR_LIPOPROTEIN"/>
    <property type="match status" value="1"/>
</dbReference>
<feature type="signal peptide" evidence="1">
    <location>
        <begin position="1"/>
        <end position="20"/>
    </location>
</feature>
<feature type="domain" description="VWFA" evidence="2">
    <location>
        <begin position="25"/>
        <end position="228"/>
    </location>
</feature>
<evidence type="ECO:0000313" key="3">
    <source>
        <dbReference type="EMBL" id="KAJ02345.1"/>
    </source>
</evidence>
<dbReference type="InterPro" id="IPR002035">
    <property type="entry name" value="VWF_A"/>
</dbReference>
<protein>
    <recommendedName>
        <fullName evidence="2">VWFA domain-containing protein</fullName>
    </recommendedName>
</protein>
<keyword evidence="4" id="KW-1185">Reference proteome</keyword>
<dbReference type="AlphaFoldDB" id="A0A061SSW6"/>
<dbReference type="eggNOG" id="COG2304">
    <property type="taxonomic scope" value="Bacteria"/>
</dbReference>
<sequence length="242" mass="26042">MIRAGLIALALALATTSATASCRQALALGLDVSGSVDAKEYRAQLDGLASALNDAEVRGKILEMPSAPVRLLVYEWSGPGDQHVLLPWTTIDQSAALDIAIETLRQTRRRDATPGTALGVAMTYGARQLAQQSDCWKRTLDISGDGKSNLGPRPRDVKHRIERSGITINGLVIGADAPNIGDLRQAEISELSAYYSAEVILGQEAFVQAALGYDSYADAMKRKLLRELEGLILSYLPPLPDR</sequence>
<evidence type="ECO:0000256" key="1">
    <source>
        <dbReference type="SAM" id="SignalP"/>
    </source>
</evidence>
<organism evidence="3 4">
    <name type="scientific">Sulfitobacter mediterraneus</name>
    <dbReference type="NCBI Taxonomy" id="83219"/>
    <lineage>
        <taxon>Bacteria</taxon>
        <taxon>Pseudomonadati</taxon>
        <taxon>Pseudomonadota</taxon>
        <taxon>Alphaproteobacteria</taxon>
        <taxon>Rhodobacterales</taxon>
        <taxon>Roseobacteraceae</taxon>
        <taxon>Sulfitobacter</taxon>
    </lineage>
</organism>
<dbReference type="Pfam" id="PF06707">
    <property type="entry name" value="DUF1194"/>
    <property type="match status" value="1"/>
</dbReference>